<protein>
    <submittedName>
        <fullName evidence="2">Uncharacterized protein</fullName>
    </submittedName>
</protein>
<dbReference type="EnsemblPlants" id="ONIVA02G05900.1">
    <property type="protein sequence ID" value="ONIVA02G05900.1"/>
    <property type="gene ID" value="ONIVA02G05900"/>
</dbReference>
<reference evidence="2" key="2">
    <citation type="submission" date="2018-04" db="EMBL/GenBank/DDBJ databases">
        <title>OnivRS2 (Oryza nivara Reference Sequence Version 2).</title>
        <authorList>
            <person name="Zhang J."/>
            <person name="Kudrna D."/>
            <person name="Lee S."/>
            <person name="Talag J."/>
            <person name="Rajasekar S."/>
            <person name="Welchert J."/>
            <person name="Hsing Y.-I."/>
            <person name="Wing R.A."/>
        </authorList>
    </citation>
    <scope>NUCLEOTIDE SEQUENCE [LARGE SCALE GENOMIC DNA]</scope>
    <source>
        <strain evidence="2">SL10</strain>
    </source>
</reference>
<dbReference type="AlphaFoldDB" id="A0A0E0G228"/>
<sequence length="86" mass="9228">MLCSSSLSSADDDSNPWRNMSPPPPPYPTSPPPPPYCDDAAWRWWWPRWSNDMTDAGVGDGRTGMAPPPYSPAPKLMTGPAAAAVA</sequence>
<dbReference type="HOGENOM" id="CLU_2501777_0_0_1"/>
<keyword evidence="3" id="KW-1185">Reference proteome</keyword>
<organism evidence="2">
    <name type="scientific">Oryza nivara</name>
    <name type="common">Indian wild rice</name>
    <name type="synonym">Oryza sativa f. spontanea</name>
    <dbReference type="NCBI Taxonomy" id="4536"/>
    <lineage>
        <taxon>Eukaryota</taxon>
        <taxon>Viridiplantae</taxon>
        <taxon>Streptophyta</taxon>
        <taxon>Embryophyta</taxon>
        <taxon>Tracheophyta</taxon>
        <taxon>Spermatophyta</taxon>
        <taxon>Magnoliopsida</taxon>
        <taxon>Liliopsida</taxon>
        <taxon>Poales</taxon>
        <taxon>Poaceae</taxon>
        <taxon>BOP clade</taxon>
        <taxon>Oryzoideae</taxon>
        <taxon>Oryzeae</taxon>
        <taxon>Oryzinae</taxon>
        <taxon>Oryza</taxon>
    </lineage>
</organism>
<accession>A0A0E0G228</accession>
<dbReference type="Gramene" id="ONIVA02G05900.1">
    <property type="protein sequence ID" value="ONIVA02G05900.1"/>
    <property type="gene ID" value="ONIVA02G05900"/>
</dbReference>
<feature type="compositionally biased region" description="Pro residues" evidence="1">
    <location>
        <begin position="21"/>
        <end position="34"/>
    </location>
</feature>
<dbReference type="Proteomes" id="UP000006591">
    <property type="component" value="Chromosome 2"/>
</dbReference>
<evidence type="ECO:0000313" key="2">
    <source>
        <dbReference type="EnsemblPlants" id="ONIVA02G05900.1"/>
    </source>
</evidence>
<evidence type="ECO:0000313" key="3">
    <source>
        <dbReference type="Proteomes" id="UP000006591"/>
    </source>
</evidence>
<name>A0A0E0G228_ORYNI</name>
<feature type="region of interest" description="Disordered" evidence="1">
    <location>
        <begin position="1"/>
        <end position="34"/>
    </location>
</feature>
<evidence type="ECO:0000256" key="1">
    <source>
        <dbReference type="SAM" id="MobiDB-lite"/>
    </source>
</evidence>
<reference evidence="2" key="1">
    <citation type="submission" date="2015-04" db="UniProtKB">
        <authorList>
            <consortium name="EnsemblPlants"/>
        </authorList>
    </citation>
    <scope>IDENTIFICATION</scope>
    <source>
        <strain evidence="2">SL10</strain>
    </source>
</reference>
<feature type="region of interest" description="Disordered" evidence="1">
    <location>
        <begin position="57"/>
        <end position="86"/>
    </location>
</feature>
<proteinExistence type="predicted"/>